<feature type="transmembrane region" description="Helical" evidence="1">
    <location>
        <begin position="228"/>
        <end position="247"/>
    </location>
</feature>
<evidence type="ECO:0000313" key="4">
    <source>
        <dbReference type="Proteomes" id="UP001596406"/>
    </source>
</evidence>
<evidence type="ECO:0000259" key="2">
    <source>
        <dbReference type="Pfam" id="PF02517"/>
    </source>
</evidence>
<dbReference type="GO" id="GO:0080120">
    <property type="term" value="P:CAAX-box protein maturation"/>
    <property type="evidence" value="ECO:0007669"/>
    <property type="project" value="UniProtKB-ARBA"/>
</dbReference>
<feature type="domain" description="CAAX prenyl protease 2/Lysostaphin resistance protein A-like" evidence="2">
    <location>
        <begin position="153"/>
        <end position="261"/>
    </location>
</feature>
<dbReference type="InterPro" id="IPR003675">
    <property type="entry name" value="Rce1/LyrA-like_dom"/>
</dbReference>
<dbReference type="Pfam" id="PF02517">
    <property type="entry name" value="Rce1-like"/>
    <property type="match status" value="1"/>
</dbReference>
<dbReference type="InterPro" id="IPR006311">
    <property type="entry name" value="TAT_signal"/>
</dbReference>
<dbReference type="GO" id="GO:0004175">
    <property type="term" value="F:endopeptidase activity"/>
    <property type="evidence" value="ECO:0007669"/>
    <property type="project" value="UniProtKB-ARBA"/>
</dbReference>
<keyword evidence="1" id="KW-0472">Membrane</keyword>
<proteinExistence type="predicted"/>
<keyword evidence="1" id="KW-0812">Transmembrane</keyword>
<comment type="caution">
    <text evidence="3">The sequence shown here is derived from an EMBL/GenBank/DDBJ whole genome shotgun (WGS) entry which is preliminary data.</text>
</comment>
<feature type="transmembrane region" description="Helical" evidence="1">
    <location>
        <begin position="198"/>
        <end position="216"/>
    </location>
</feature>
<accession>A0ABD5U3M1</accession>
<dbReference type="AlphaFoldDB" id="A0ABD5U3M1"/>
<dbReference type="PROSITE" id="PS51318">
    <property type="entry name" value="TAT"/>
    <property type="match status" value="1"/>
</dbReference>
<keyword evidence="4" id="KW-1185">Reference proteome</keyword>
<organism evidence="3 4">
    <name type="scientific">Halomarina ordinaria</name>
    <dbReference type="NCBI Taxonomy" id="3033939"/>
    <lineage>
        <taxon>Archaea</taxon>
        <taxon>Methanobacteriati</taxon>
        <taxon>Methanobacteriota</taxon>
        <taxon>Stenosarchaea group</taxon>
        <taxon>Halobacteria</taxon>
        <taxon>Halobacteriales</taxon>
        <taxon>Natronomonadaceae</taxon>
        <taxon>Halomarina</taxon>
    </lineage>
</organism>
<feature type="transmembrane region" description="Helical" evidence="1">
    <location>
        <begin position="59"/>
        <end position="81"/>
    </location>
</feature>
<evidence type="ECO:0000313" key="3">
    <source>
        <dbReference type="EMBL" id="MFC6835072.1"/>
    </source>
</evidence>
<reference evidence="3 4" key="1">
    <citation type="journal article" date="2019" name="Int. J. Syst. Evol. Microbiol.">
        <title>The Global Catalogue of Microorganisms (GCM) 10K type strain sequencing project: providing services to taxonomists for standard genome sequencing and annotation.</title>
        <authorList>
            <consortium name="The Broad Institute Genomics Platform"/>
            <consortium name="The Broad Institute Genome Sequencing Center for Infectious Disease"/>
            <person name="Wu L."/>
            <person name="Ma J."/>
        </authorList>
    </citation>
    <scope>NUCLEOTIDE SEQUENCE [LARGE SCALE GENOMIC DNA]</scope>
    <source>
        <strain evidence="3 4">PSRA2</strain>
    </source>
</reference>
<protein>
    <submittedName>
        <fullName evidence="3">Type II CAAX prenyl endopeptidase Rce1 family protein</fullName>
    </submittedName>
</protein>
<keyword evidence="1" id="KW-1133">Transmembrane helix</keyword>
<feature type="transmembrane region" description="Helical" evidence="1">
    <location>
        <begin position="113"/>
        <end position="135"/>
    </location>
</feature>
<dbReference type="RefSeq" id="WP_304446780.1">
    <property type="nucleotide sequence ID" value="NZ_JARRAH010000001.1"/>
</dbReference>
<feature type="transmembrane region" description="Helical" evidence="1">
    <location>
        <begin position="26"/>
        <end position="47"/>
    </location>
</feature>
<name>A0ABD5U3M1_9EURY</name>
<sequence>MDTDVEPGSRLEGSQTGRRTYLRRTAAVFGLGLLGVAGVGVSLALAPEGLPTVPDVPRSVLLVASLVQPAVLVLVAAAVGARLAPGLGFRSHVVARVEGESLRRPLRRAARTAVPVGLAVGGLIVVLDAGLSLLAGAESSLTATEATTVATVLASIPARFLYGGIAEEVLPRWGFMTLLVWVGWRLTGRPTRPSAPVVWAAIVGAAVVFGAAHLPAAAAETSLTPSAVARIVALNAVGGVAFGWVYWRYSLEAAMLAHASAHVALLVPALTTVL</sequence>
<feature type="transmembrane region" description="Helical" evidence="1">
    <location>
        <begin position="169"/>
        <end position="186"/>
    </location>
</feature>
<evidence type="ECO:0000256" key="1">
    <source>
        <dbReference type="SAM" id="Phobius"/>
    </source>
</evidence>
<dbReference type="EMBL" id="JBHSXM010000001">
    <property type="protein sequence ID" value="MFC6835072.1"/>
    <property type="molecule type" value="Genomic_DNA"/>
</dbReference>
<dbReference type="Proteomes" id="UP001596406">
    <property type="component" value="Unassembled WGS sequence"/>
</dbReference>
<gene>
    <name evidence="3" type="ORF">ACFQHK_00950</name>
</gene>